<protein>
    <submittedName>
        <fullName evidence="2">Uncharacterized protein</fullName>
    </submittedName>
</protein>
<feature type="chain" id="PRO_5012372261" evidence="1">
    <location>
        <begin position="20"/>
        <end position="87"/>
    </location>
</feature>
<dbReference type="KEGG" id="osg:BST96_19160"/>
<feature type="signal peptide" evidence="1">
    <location>
        <begin position="1"/>
        <end position="19"/>
    </location>
</feature>
<evidence type="ECO:0000313" key="2">
    <source>
        <dbReference type="EMBL" id="ARN76026.1"/>
    </source>
</evidence>
<dbReference type="AlphaFoldDB" id="A0A1X9NEQ5"/>
<dbReference type="PROSITE" id="PS51257">
    <property type="entry name" value="PROKAR_LIPOPROTEIN"/>
    <property type="match status" value="1"/>
</dbReference>
<name>A0A1X9NEQ5_9GAMM</name>
<accession>A0A1X9NEQ5</accession>
<proteinExistence type="predicted"/>
<evidence type="ECO:0000313" key="3">
    <source>
        <dbReference type="Proteomes" id="UP000193450"/>
    </source>
</evidence>
<organism evidence="2 3">
    <name type="scientific">Oceanicoccus sagamiensis</name>
    <dbReference type="NCBI Taxonomy" id="716816"/>
    <lineage>
        <taxon>Bacteria</taxon>
        <taxon>Pseudomonadati</taxon>
        <taxon>Pseudomonadota</taxon>
        <taxon>Gammaproteobacteria</taxon>
        <taxon>Cellvibrionales</taxon>
        <taxon>Spongiibacteraceae</taxon>
        <taxon>Oceanicoccus</taxon>
    </lineage>
</organism>
<keyword evidence="1" id="KW-0732">Signal</keyword>
<gene>
    <name evidence="2" type="ORF">BST96_19160</name>
</gene>
<keyword evidence="3" id="KW-1185">Reference proteome</keyword>
<dbReference type="Proteomes" id="UP000193450">
    <property type="component" value="Chromosome"/>
</dbReference>
<dbReference type="RefSeq" id="WP_085760226.1">
    <property type="nucleotide sequence ID" value="NZ_CP019343.1"/>
</dbReference>
<dbReference type="EMBL" id="CP019343">
    <property type="protein sequence ID" value="ARN76026.1"/>
    <property type="molecule type" value="Genomic_DNA"/>
</dbReference>
<evidence type="ECO:0000256" key="1">
    <source>
        <dbReference type="SAM" id="SignalP"/>
    </source>
</evidence>
<dbReference type="STRING" id="716816.BST96_19160"/>
<sequence length="87" mass="9507">MDKLLSVCPVLLISCLLLACNPASHSHGQAVAIADPHEDMQDFCELSLERLSELNVIIAVPHNHSSAMDNRQNGDFPLYTAAGRHRS</sequence>
<reference evidence="2 3" key="1">
    <citation type="submission" date="2016-11" db="EMBL/GenBank/DDBJ databases">
        <title>Trade-off between light-utilization and light-protection in marine flavobacteria.</title>
        <authorList>
            <person name="Kumagai Y."/>
        </authorList>
    </citation>
    <scope>NUCLEOTIDE SEQUENCE [LARGE SCALE GENOMIC DNA]</scope>
    <source>
        <strain evidence="2 3">NBRC 107125</strain>
    </source>
</reference>